<accession>A0ABN7WHX9</accession>
<dbReference type="EMBL" id="CAJVQB010046190">
    <property type="protein sequence ID" value="CAG8832843.1"/>
    <property type="molecule type" value="Genomic_DNA"/>
</dbReference>
<evidence type="ECO:0000313" key="2">
    <source>
        <dbReference type="Proteomes" id="UP000789901"/>
    </source>
</evidence>
<dbReference type="Proteomes" id="UP000789901">
    <property type="component" value="Unassembled WGS sequence"/>
</dbReference>
<evidence type="ECO:0000313" key="1">
    <source>
        <dbReference type="EMBL" id="CAG8832843.1"/>
    </source>
</evidence>
<name>A0ABN7WHX9_GIGMA</name>
<feature type="non-terminal residue" evidence="1">
    <location>
        <position position="1"/>
    </location>
</feature>
<gene>
    <name evidence="1" type="ORF">GMARGA_LOCUS31252</name>
</gene>
<organism evidence="1 2">
    <name type="scientific">Gigaspora margarita</name>
    <dbReference type="NCBI Taxonomy" id="4874"/>
    <lineage>
        <taxon>Eukaryota</taxon>
        <taxon>Fungi</taxon>
        <taxon>Fungi incertae sedis</taxon>
        <taxon>Mucoromycota</taxon>
        <taxon>Glomeromycotina</taxon>
        <taxon>Glomeromycetes</taxon>
        <taxon>Diversisporales</taxon>
        <taxon>Gigasporaceae</taxon>
        <taxon>Gigaspora</taxon>
    </lineage>
</organism>
<protein>
    <submittedName>
        <fullName evidence="1">19411_t:CDS:1</fullName>
    </submittedName>
</protein>
<sequence length="60" mass="7135">MIYHLKNEHGITKNNSTGNKYQRLFEVAHRKAAHKKQPIIEIAMLTWMIDDCQPLLLYRI</sequence>
<reference evidence="1 2" key="1">
    <citation type="submission" date="2021-06" db="EMBL/GenBank/DDBJ databases">
        <authorList>
            <person name="Kallberg Y."/>
            <person name="Tangrot J."/>
            <person name="Rosling A."/>
        </authorList>
    </citation>
    <scope>NUCLEOTIDE SEQUENCE [LARGE SCALE GENOMIC DNA]</scope>
    <source>
        <strain evidence="1 2">120-4 pot B 10/14</strain>
    </source>
</reference>
<comment type="caution">
    <text evidence="1">The sequence shown here is derived from an EMBL/GenBank/DDBJ whole genome shotgun (WGS) entry which is preliminary data.</text>
</comment>
<feature type="non-terminal residue" evidence="1">
    <location>
        <position position="60"/>
    </location>
</feature>
<keyword evidence="2" id="KW-1185">Reference proteome</keyword>
<proteinExistence type="predicted"/>